<reference evidence="7 8" key="2">
    <citation type="submission" date="2019-02" db="EMBL/GenBank/DDBJ databases">
        <title>'Lichenibacterium ramalinii' gen. nov. sp. nov., 'Lichenibacterium minor' gen. nov. sp. nov.</title>
        <authorList>
            <person name="Pankratov T."/>
        </authorList>
    </citation>
    <scope>NUCLEOTIDE SEQUENCE [LARGE SCALE GENOMIC DNA]</scope>
    <source>
        <strain evidence="7 8">RmlP001</strain>
    </source>
</reference>
<keyword evidence="8" id="KW-1185">Reference proteome</keyword>
<dbReference type="OrthoDB" id="9816081at2"/>
<dbReference type="Gene3D" id="3.60.21.10">
    <property type="match status" value="1"/>
</dbReference>
<name>A0A4Q2RET5_9HYPH</name>
<dbReference type="Proteomes" id="UP000289411">
    <property type="component" value="Unassembled WGS sequence"/>
</dbReference>
<protein>
    <submittedName>
        <fullName evidence="7">Metallophosphoesterase</fullName>
    </submittedName>
</protein>
<dbReference type="Pfam" id="PF00149">
    <property type="entry name" value="Metallophos"/>
    <property type="match status" value="1"/>
</dbReference>
<feature type="domain" description="Calcineurin-like phosphoesterase" evidence="6">
    <location>
        <begin position="67"/>
        <end position="248"/>
    </location>
</feature>
<dbReference type="PANTHER" id="PTHR42988:SF2">
    <property type="entry name" value="CYCLIC NUCLEOTIDE PHOSPHODIESTERASE CBUA0032-RELATED"/>
    <property type="match status" value="1"/>
</dbReference>
<feature type="compositionally biased region" description="Polar residues" evidence="5">
    <location>
        <begin position="422"/>
        <end position="432"/>
    </location>
</feature>
<dbReference type="GO" id="GO:0016787">
    <property type="term" value="F:hydrolase activity"/>
    <property type="evidence" value="ECO:0007669"/>
    <property type="project" value="UniProtKB-KW"/>
</dbReference>
<evidence type="ECO:0000313" key="7">
    <source>
        <dbReference type="EMBL" id="RYB04719.1"/>
    </source>
</evidence>
<dbReference type="InterPro" id="IPR029052">
    <property type="entry name" value="Metallo-depent_PP-like"/>
</dbReference>
<evidence type="ECO:0000256" key="5">
    <source>
        <dbReference type="SAM" id="MobiDB-lite"/>
    </source>
</evidence>
<dbReference type="EMBL" id="QYBC01000009">
    <property type="protein sequence ID" value="RYB04719.1"/>
    <property type="molecule type" value="Genomic_DNA"/>
</dbReference>
<dbReference type="SUPFAM" id="SSF56300">
    <property type="entry name" value="Metallo-dependent phosphatases"/>
    <property type="match status" value="1"/>
</dbReference>
<comment type="similarity">
    <text evidence="4">Belongs to the cyclic nucleotide phosphodiesterase class-III family.</text>
</comment>
<evidence type="ECO:0000313" key="8">
    <source>
        <dbReference type="Proteomes" id="UP000289411"/>
    </source>
</evidence>
<feature type="region of interest" description="Disordered" evidence="5">
    <location>
        <begin position="16"/>
        <end position="61"/>
    </location>
</feature>
<evidence type="ECO:0000256" key="1">
    <source>
        <dbReference type="ARBA" id="ARBA00022723"/>
    </source>
</evidence>
<keyword evidence="1" id="KW-0479">Metal-binding</keyword>
<evidence type="ECO:0000256" key="2">
    <source>
        <dbReference type="ARBA" id="ARBA00022801"/>
    </source>
</evidence>
<dbReference type="GO" id="GO:0046872">
    <property type="term" value="F:metal ion binding"/>
    <property type="evidence" value="ECO:0007669"/>
    <property type="project" value="UniProtKB-KW"/>
</dbReference>
<evidence type="ECO:0000259" key="6">
    <source>
        <dbReference type="Pfam" id="PF00149"/>
    </source>
</evidence>
<proteinExistence type="inferred from homology"/>
<dbReference type="InterPro" id="IPR050884">
    <property type="entry name" value="CNP_phosphodiesterase-III"/>
</dbReference>
<dbReference type="AlphaFoldDB" id="A0A4Q2RET5"/>
<feature type="region of interest" description="Disordered" evidence="5">
    <location>
        <begin position="413"/>
        <end position="432"/>
    </location>
</feature>
<feature type="compositionally biased region" description="Pro residues" evidence="5">
    <location>
        <begin position="18"/>
        <end position="27"/>
    </location>
</feature>
<dbReference type="PANTHER" id="PTHR42988">
    <property type="entry name" value="PHOSPHOHYDROLASE"/>
    <property type="match status" value="1"/>
</dbReference>
<evidence type="ECO:0000256" key="4">
    <source>
        <dbReference type="ARBA" id="ARBA00025742"/>
    </source>
</evidence>
<comment type="caution">
    <text evidence="7">The sequence shown here is derived from an EMBL/GenBank/DDBJ whole genome shotgun (WGS) entry which is preliminary data.</text>
</comment>
<sequence length="432" mass="45288">MRPSIAVDAGWRAHAPNDVPPIPPGAAGPPCREPWRWLGPRRRDGGGGTVSRTEGSAAAGRDGPVAFAHIGDLHLTDAKQRNFTDFLAIVAQIEIQCAAAIDFVVLPGDNADNGLPGQYALAATALKMLSVPVHVIPGDHDMEQGGLANFYAVLKAEPLPRAVTVRGARCLFLDISGPGSGGPDFRLGQDQAAWLEAELAAARRADAPALVFTHTYPEDLQGEGEGAAMTRLLADHDVALVDMGHTHYNELANDGRTIFAATRSTGQIEEGPVGYSIATLDGGVVSWRFKALDDAFPFVVVTAPADHRLMRGQDQRVSGRCTVRALVFGACALARVACRSEDGAWVAMALGDDGRAWSAEIDVPGDRLVTIEVEAVDVQGRPGLHAVRAAGPGYAPPARVGRGSDADAVGSWPENGIFGTQLGPNRNGASSS</sequence>
<keyword evidence="2" id="KW-0378">Hydrolase</keyword>
<organism evidence="7 8">
    <name type="scientific">Lichenibacterium ramalinae</name>
    <dbReference type="NCBI Taxonomy" id="2316527"/>
    <lineage>
        <taxon>Bacteria</taxon>
        <taxon>Pseudomonadati</taxon>
        <taxon>Pseudomonadota</taxon>
        <taxon>Alphaproteobacteria</taxon>
        <taxon>Hyphomicrobiales</taxon>
        <taxon>Lichenihabitantaceae</taxon>
        <taxon>Lichenibacterium</taxon>
    </lineage>
</organism>
<reference evidence="7 8" key="1">
    <citation type="submission" date="2018-09" db="EMBL/GenBank/DDBJ databases">
        <authorList>
            <person name="Grouzdev D.S."/>
            <person name="Krutkina M.S."/>
        </authorList>
    </citation>
    <scope>NUCLEOTIDE SEQUENCE [LARGE SCALE GENOMIC DNA]</scope>
    <source>
        <strain evidence="7 8">RmlP001</strain>
    </source>
</reference>
<evidence type="ECO:0000256" key="3">
    <source>
        <dbReference type="ARBA" id="ARBA00023004"/>
    </source>
</evidence>
<dbReference type="InterPro" id="IPR004843">
    <property type="entry name" value="Calcineurin-like_PHP"/>
</dbReference>
<keyword evidence="3" id="KW-0408">Iron</keyword>
<gene>
    <name evidence="7" type="ORF">D3272_12305</name>
</gene>
<accession>A0A4Q2RET5</accession>